<dbReference type="GO" id="GO:0031177">
    <property type="term" value="F:phosphopantetheine binding"/>
    <property type="evidence" value="ECO:0007669"/>
    <property type="project" value="TreeGrafter"/>
</dbReference>
<dbReference type="InterPro" id="IPR020459">
    <property type="entry name" value="AMP-binding"/>
</dbReference>
<dbReference type="GO" id="GO:0005829">
    <property type="term" value="C:cytosol"/>
    <property type="evidence" value="ECO:0007669"/>
    <property type="project" value="TreeGrafter"/>
</dbReference>
<evidence type="ECO:0000256" key="1">
    <source>
        <dbReference type="SAM" id="MobiDB-lite"/>
    </source>
</evidence>
<reference evidence="3" key="1">
    <citation type="submission" date="2021-07" db="EMBL/GenBank/DDBJ databases">
        <title>Complete genome sequence of nontuberculous Mycobacterium sp. TY59.</title>
        <authorList>
            <person name="Fukushima K."/>
        </authorList>
    </citation>
    <scope>NUCLEOTIDE SEQUENCE</scope>
    <source>
        <strain evidence="3">TY59</strain>
    </source>
</reference>
<dbReference type="SUPFAM" id="SSF56801">
    <property type="entry name" value="Acetyl-CoA synthetase-like"/>
    <property type="match status" value="1"/>
</dbReference>
<accession>A0A8D6HI01</accession>
<feature type="compositionally biased region" description="Basic and acidic residues" evidence="1">
    <location>
        <begin position="149"/>
        <end position="159"/>
    </location>
</feature>
<dbReference type="PRINTS" id="PR00154">
    <property type="entry name" value="AMPBINDING"/>
</dbReference>
<evidence type="ECO:0000259" key="2">
    <source>
        <dbReference type="Pfam" id="PF00501"/>
    </source>
</evidence>
<dbReference type="PANTHER" id="PTHR45527">
    <property type="entry name" value="NONRIBOSOMAL PEPTIDE SYNTHETASE"/>
    <property type="match status" value="1"/>
</dbReference>
<dbReference type="Pfam" id="PF00501">
    <property type="entry name" value="AMP-binding"/>
    <property type="match status" value="1"/>
</dbReference>
<dbReference type="GO" id="GO:0044550">
    <property type="term" value="P:secondary metabolite biosynthetic process"/>
    <property type="evidence" value="ECO:0007669"/>
    <property type="project" value="TreeGrafter"/>
</dbReference>
<feature type="domain" description="AMP-dependent synthetase/ligase" evidence="2">
    <location>
        <begin position="33"/>
        <end position="138"/>
    </location>
</feature>
<protein>
    <recommendedName>
        <fullName evidence="2">AMP-dependent synthetase/ligase domain-containing protein</fullName>
    </recommendedName>
</protein>
<proteinExistence type="predicted"/>
<dbReference type="PROSITE" id="PS00455">
    <property type="entry name" value="AMP_BINDING"/>
    <property type="match status" value="1"/>
</dbReference>
<name>A0A8D6HI01_9MYCO</name>
<gene>
    <name evidence="3" type="ORF">MTY59_54550</name>
</gene>
<dbReference type="InterPro" id="IPR000873">
    <property type="entry name" value="AMP-dep_synth/lig_dom"/>
</dbReference>
<reference evidence="3" key="2">
    <citation type="submission" date="2021-07" db="EMBL/GenBank/DDBJ databases">
        <authorList>
            <person name="Matsumoto Y."/>
            <person name="Motooka D."/>
            <person name="Nakamura S."/>
        </authorList>
    </citation>
    <scope>NUCLEOTIDE SEQUENCE</scope>
    <source>
        <strain evidence="3">TY59</strain>
    </source>
</reference>
<dbReference type="InterPro" id="IPR020845">
    <property type="entry name" value="AMP-binding_CS"/>
</dbReference>
<feature type="compositionally biased region" description="Polar residues" evidence="1">
    <location>
        <begin position="163"/>
        <end position="174"/>
    </location>
</feature>
<dbReference type="EMBL" id="AP024830">
    <property type="protein sequence ID" value="BCZ25600.1"/>
    <property type="molecule type" value="Genomic_DNA"/>
</dbReference>
<dbReference type="AlphaFoldDB" id="A0A8D6HI01"/>
<evidence type="ECO:0000313" key="3">
    <source>
        <dbReference type="EMBL" id="BCZ25600.1"/>
    </source>
</evidence>
<sequence>MLSSTALSARLHRVDVAVLDLADPGLDAQPDTGLPPPHPHDIAYLIYTSGTTGTPKGVAITHHNVTALLAHPDAGLPTPGVWTHAHSLAFDVSVWEILAPLLRGGRLVVVDETVAASPPPELHQLLVAEGVSVLTQTPLGRSDALPTRAGDHHTGDRRRSLPPCQSSTNGPPGG</sequence>
<feature type="region of interest" description="Disordered" evidence="1">
    <location>
        <begin position="138"/>
        <end position="174"/>
    </location>
</feature>
<dbReference type="Gene3D" id="3.40.50.980">
    <property type="match status" value="2"/>
</dbReference>
<organism evidence="3">
    <name type="scientific">Mycobacterium senriense</name>
    <dbReference type="NCBI Taxonomy" id="2775496"/>
    <lineage>
        <taxon>Bacteria</taxon>
        <taxon>Bacillati</taxon>
        <taxon>Actinomycetota</taxon>
        <taxon>Actinomycetes</taxon>
        <taxon>Mycobacteriales</taxon>
        <taxon>Mycobacteriaceae</taxon>
        <taxon>Mycobacterium</taxon>
        <taxon>Mycobacterium avium complex (MAC)</taxon>
    </lineage>
</organism>
<dbReference type="PANTHER" id="PTHR45527:SF1">
    <property type="entry name" value="FATTY ACID SYNTHASE"/>
    <property type="match status" value="1"/>
</dbReference>
<dbReference type="GO" id="GO:0043041">
    <property type="term" value="P:amino acid activation for nonribosomal peptide biosynthetic process"/>
    <property type="evidence" value="ECO:0007669"/>
    <property type="project" value="TreeGrafter"/>
</dbReference>